<name>A0A9X1PBC8_9BACT</name>
<dbReference type="PROSITE" id="PS01124">
    <property type="entry name" value="HTH_ARAC_FAMILY_2"/>
    <property type="match status" value="1"/>
</dbReference>
<proteinExistence type="predicted"/>
<sequence>MISIPNASLESEIKDSFSINMLNGQMHIEKCRLAYHRIIMVQSGSGSISVDEQAYELNSPQLLLVAKGQILTGADLRITGYELSFGDCFWERAPQSANNCKAVLFNNASANQFILLNEMTSAELSPLFEAIYQEHRRVDYINKLDAMAAYLKIIMIKIANINAALLHGYDDYDKQLYRRFVEQVSQHYQGLHDVNYYAALLNVTPRRLSDVCKSSCGKGAKQIINGQLVAEAKRRLQFSTLPVKEIAYQLSFSTPEQFSSFFKKNVSASPTDYRAYFVNIGR</sequence>
<dbReference type="SMART" id="SM00342">
    <property type="entry name" value="HTH_ARAC"/>
    <property type="match status" value="1"/>
</dbReference>
<evidence type="ECO:0000256" key="2">
    <source>
        <dbReference type="ARBA" id="ARBA00023125"/>
    </source>
</evidence>
<evidence type="ECO:0000259" key="4">
    <source>
        <dbReference type="PROSITE" id="PS01124"/>
    </source>
</evidence>
<keyword evidence="6" id="KW-1185">Reference proteome</keyword>
<dbReference type="Proteomes" id="UP001139700">
    <property type="component" value="Unassembled WGS sequence"/>
</dbReference>
<protein>
    <submittedName>
        <fullName evidence="5">Helix-turn-helix domain-containing protein</fullName>
    </submittedName>
</protein>
<dbReference type="InterPro" id="IPR018060">
    <property type="entry name" value="HTH_AraC"/>
</dbReference>
<keyword evidence="2" id="KW-0238">DNA-binding</keyword>
<reference evidence="5" key="1">
    <citation type="submission" date="2021-12" db="EMBL/GenBank/DDBJ databases">
        <title>Novel species in genus Dyadobacter.</title>
        <authorList>
            <person name="Ma C."/>
        </authorList>
    </citation>
    <scope>NUCLEOTIDE SEQUENCE</scope>
    <source>
        <strain evidence="5">CY399</strain>
    </source>
</reference>
<dbReference type="RefSeq" id="WP_234612816.1">
    <property type="nucleotide sequence ID" value="NZ_CP098806.1"/>
</dbReference>
<feature type="domain" description="HTH araC/xylS-type" evidence="4">
    <location>
        <begin position="178"/>
        <end position="276"/>
    </location>
</feature>
<dbReference type="InterPro" id="IPR009057">
    <property type="entry name" value="Homeodomain-like_sf"/>
</dbReference>
<dbReference type="GO" id="GO:0003700">
    <property type="term" value="F:DNA-binding transcription factor activity"/>
    <property type="evidence" value="ECO:0007669"/>
    <property type="project" value="InterPro"/>
</dbReference>
<dbReference type="GO" id="GO:0043565">
    <property type="term" value="F:sequence-specific DNA binding"/>
    <property type="evidence" value="ECO:0007669"/>
    <property type="project" value="InterPro"/>
</dbReference>
<dbReference type="AlphaFoldDB" id="A0A9X1PBC8"/>
<dbReference type="PANTHER" id="PTHR43280">
    <property type="entry name" value="ARAC-FAMILY TRANSCRIPTIONAL REGULATOR"/>
    <property type="match status" value="1"/>
</dbReference>
<dbReference type="PANTHER" id="PTHR43280:SF32">
    <property type="entry name" value="TRANSCRIPTIONAL REGULATORY PROTEIN"/>
    <property type="match status" value="1"/>
</dbReference>
<dbReference type="EMBL" id="JAJTTA010000002">
    <property type="protein sequence ID" value="MCF0040365.1"/>
    <property type="molecule type" value="Genomic_DNA"/>
</dbReference>
<dbReference type="Gene3D" id="1.10.10.60">
    <property type="entry name" value="Homeodomain-like"/>
    <property type="match status" value="1"/>
</dbReference>
<evidence type="ECO:0000256" key="3">
    <source>
        <dbReference type="ARBA" id="ARBA00023163"/>
    </source>
</evidence>
<gene>
    <name evidence="5" type="ORF">LXM24_09735</name>
</gene>
<evidence type="ECO:0000256" key="1">
    <source>
        <dbReference type="ARBA" id="ARBA00023015"/>
    </source>
</evidence>
<keyword evidence="3" id="KW-0804">Transcription</keyword>
<dbReference type="SUPFAM" id="SSF46689">
    <property type="entry name" value="Homeodomain-like"/>
    <property type="match status" value="1"/>
</dbReference>
<evidence type="ECO:0000313" key="5">
    <source>
        <dbReference type="EMBL" id="MCF0040365.1"/>
    </source>
</evidence>
<comment type="caution">
    <text evidence="5">The sequence shown here is derived from an EMBL/GenBank/DDBJ whole genome shotgun (WGS) entry which is preliminary data.</text>
</comment>
<organism evidence="5 6">
    <name type="scientific">Dyadobacter fanqingshengii</name>
    <dbReference type="NCBI Taxonomy" id="2906443"/>
    <lineage>
        <taxon>Bacteria</taxon>
        <taxon>Pseudomonadati</taxon>
        <taxon>Bacteroidota</taxon>
        <taxon>Cytophagia</taxon>
        <taxon>Cytophagales</taxon>
        <taxon>Spirosomataceae</taxon>
        <taxon>Dyadobacter</taxon>
    </lineage>
</organism>
<accession>A0A9X1PBC8</accession>
<keyword evidence="1" id="KW-0805">Transcription regulation</keyword>
<evidence type="ECO:0000313" key="6">
    <source>
        <dbReference type="Proteomes" id="UP001139700"/>
    </source>
</evidence>
<dbReference type="Pfam" id="PF12833">
    <property type="entry name" value="HTH_18"/>
    <property type="match status" value="1"/>
</dbReference>